<gene>
    <name evidence="2" type="ORF">GALMADRAFT_144230</name>
</gene>
<protein>
    <submittedName>
        <fullName evidence="2">Uncharacterized protein</fullName>
    </submittedName>
</protein>
<organism evidence="2 3">
    <name type="scientific">Galerina marginata (strain CBS 339.88)</name>
    <dbReference type="NCBI Taxonomy" id="685588"/>
    <lineage>
        <taxon>Eukaryota</taxon>
        <taxon>Fungi</taxon>
        <taxon>Dikarya</taxon>
        <taxon>Basidiomycota</taxon>
        <taxon>Agaricomycotina</taxon>
        <taxon>Agaricomycetes</taxon>
        <taxon>Agaricomycetidae</taxon>
        <taxon>Agaricales</taxon>
        <taxon>Agaricineae</taxon>
        <taxon>Strophariaceae</taxon>
        <taxon>Galerina</taxon>
    </lineage>
</organism>
<evidence type="ECO:0000313" key="2">
    <source>
        <dbReference type="EMBL" id="KDR71170.1"/>
    </source>
</evidence>
<dbReference type="HOGENOM" id="CLU_1578629_0_0_1"/>
<dbReference type="Proteomes" id="UP000027222">
    <property type="component" value="Unassembled WGS sequence"/>
</dbReference>
<dbReference type="AlphaFoldDB" id="A0A067SJN4"/>
<keyword evidence="3" id="KW-1185">Reference proteome</keyword>
<evidence type="ECO:0000313" key="3">
    <source>
        <dbReference type="Proteomes" id="UP000027222"/>
    </source>
</evidence>
<sequence length="169" mass="18800">MPSEAFWSTRRIPKRSGRATQPITSRSENGISHINSHQRCWIFTCNHHHLSSSRLTVPSTPQEMFPQRERTRRARCHVASPPSNLRVLHPPQPHLLHPLLPPSSPTPYTPSPSLDLDIDSGLKTSSSAPVLLACADDEQAVMRQLVSLGGVDAESEQQHKYVLLLALVL</sequence>
<accession>A0A067SJN4</accession>
<feature type="region of interest" description="Disordered" evidence="1">
    <location>
        <begin position="1"/>
        <end position="29"/>
    </location>
</feature>
<dbReference type="EMBL" id="KL142394">
    <property type="protein sequence ID" value="KDR71170.1"/>
    <property type="molecule type" value="Genomic_DNA"/>
</dbReference>
<reference evidence="3" key="1">
    <citation type="journal article" date="2014" name="Proc. Natl. Acad. Sci. U.S.A.">
        <title>Extensive sampling of basidiomycete genomes demonstrates inadequacy of the white-rot/brown-rot paradigm for wood decay fungi.</title>
        <authorList>
            <person name="Riley R."/>
            <person name="Salamov A.A."/>
            <person name="Brown D.W."/>
            <person name="Nagy L.G."/>
            <person name="Floudas D."/>
            <person name="Held B.W."/>
            <person name="Levasseur A."/>
            <person name="Lombard V."/>
            <person name="Morin E."/>
            <person name="Otillar R."/>
            <person name="Lindquist E.A."/>
            <person name="Sun H."/>
            <person name="LaButti K.M."/>
            <person name="Schmutz J."/>
            <person name="Jabbour D."/>
            <person name="Luo H."/>
            <person name="Baker S.E."/>
            <person name="Pisabarro A.G."/>
            <person name="Walton J.D."/>
            <person name="Blanchette R.A."/>
            <person name="Henrissat B."/>
            <person name="Martin F."/>
            <person name="Cullen D."/>
            <person name="Hibbett D.S."/>
            <person name="Grigoriev I.V."/>
        </authorList>
    </citation>
    <scope>NUCLEOTIDE SEQUENCE [LARGE SCALE GENOMIC DNA]</scope>
    <source>
        <strain evidence="3">CBS 339.88</strain>
    </source>
</reference>
<name>A0A067SJN4_GALM3</name>
<evidence type="ECO:0000256" key="1">
    <source>
        <dbReference type="SAM" id="MobiDB-lite"/>
    </source>
</evidence>
<feature type="compositionally biased region" description="Polar residues" evidence="1">
    <location>
        <begin position="18"/>
        <end position="29"/>
    </location>
</feature>
<proteinExistence type="predicted"/>